<reference evidence="3" key="2">
    <citation type="submission" date="2023-06" db="EMBL/GenBank/DDBJ databases">
        <authorList>
            <consortium name="Lawrence Berkeley National Laboratory"/>
            <person name="Mondo S.J."/>
            <person name="Hensen N."/>
            <person name="Bonometti L."/>
            <person name="Westerberg I."/>
            <person name="Brannstrom I.O."/>
            <person name="Guillou S."/>
            <person name="Cros-Aarteil S."/>
            <person name="Calhoun S."/>
            <person name="Haridas S."/>
            <person name="Kuo A."/>
            <person name="Pangilinan J."/>
            <person name="Riley R."/>
            <person name="Labutti K."/>
            <person name="Andreopoulos B."/>
            <person name="Lipzen A."/>
            <person name="Chen C."/>
            <person name="Yanf M."/>
            <person name="Daum C."/>
            <person name="Ng V."/>
            <person name="Clum A."/>
            <person name="Steindorff A."/>
            <person name="Ohm R."/>
            <person name="Martin F."/>
            <person name="Silar P."/>
            <person name="Natvig D."/>
            <person name="Lalanne C."/>
            <person name="Gautier V."/>
            <person name="Ament-Velasquez S.L."/>
            <person name="Kruys A."/>
            <person name="Hutchinson M.I."/>
            <person name="Powell A.J."/>
            <person name="Barry K."/>
            <person name="Miller A.N."/>
            <person name="Grigoriev I.V."/>
            <person name="Debuchy R."/>
            <person name="Gladieux P."/>
            <person name="Thoren M.H."/>
            <person name="Johannesson H."/>
        </authorList>
    </citation>
    <scope>NUCLEOTIDE SEQUENCE</scope>
    <source>
        <strain evidence="3">CBS 333.67</strain>
    </source>
</reference>
<evidence type="ECO:0000313" key="4">
    <source>
        <dbReference type="Proteomes" id="UP001273166"/>
    </source>
</evidence>
<dbReference type="AlphaFoldDB" id="A0AAJ0GNC2"/>
<evidence type="ECO:0000313" key="3">
    <source>
        <dbReference type="EMBL" id="KAK3303132.1"/>
    </source>
</evidence>
<feature type="region of interest" description="Disordered" evidence="2">
    <location>
        <begin position="272"/>
        <end position="291"/>
    </location>
</feature>
<protein>
    <submittedName>
        <fullName evidence="3">Uncharacterized protein</fullName>
    </submittedName>
</protein>
<feature type="region of interest" description="Disordered" evidence="2">
    <location>
        <begin position="85"/>
        <end position="107"/>
    </location>
</feature>
<sequence length="291" mass="33012">MATKAALCLIRALRRAVKQQQQVVEQQEESVKFLVEANAFLDVEQLTGSTIQKEAEKLQTSQDILNDLDAQLRWAIDSWKDMVSAEDGGEHPLWTPSPSAPMPQPPLEEQRLPAVSENSRDLSLSDPAVGALALYTQKWDNWLQAPTIPGLRTLESSLTAPWWVQKQDHYGLCHPQEQGQIESAARVAQMNRGYYAEPHASPYQSGAQQLRGTWYQRYNPAALPLTTVSECGLTHFRPARANSTEFWLDKEFDPFFWQKNLRPGNIWTQLSRYPTPDEEDNVSPRALPIDM</sequence>
<dbReference type="GeneID" id="87886859"/>
<dbReference type="RefSeq" id="XP_062718912.1">
    <property type="nucleotide sequence ID" value="XM_062868030.1"/>
</dbReference>
<name>A0AAJ0GNC2_9PEZI</name>
<organism evidence="3 4">
    <name type="scientific">Chaetomium strumarium</name>
    <dbReference type="NCBI Taxonomy" id="1170767"/>
    <lineage>
        <taxon>Eukaryota</taxon>
        <taxon>Fungi</taxon>
        <taxon>Dikarya</taxon>
        <taxon>Ascomycota</taxon>
        <taxon>Pezizomycotina</taxon>
        <taxon>Sordariomycetes</taxon>
        <taxon>Sordariomycetidae</taxon>
        <taxon>Sordariales</taxon>
        <taxon>Chaetomiaceae</taxon>
        <taxon>Chaetomium</taxon>
    </lineage>
</organism>
<gene>
    <name evidence="3" type="ORF">B0T15DRAFT_513342</name>
</gene>
<accession>A0AAJ0GNC2</accession>
<reference evidence="3" key="1">
    <citation type="journal article" date="2023" name="Mol. Phylogenet. Evol.">
        <title>Genome-scale phylogeny and comparative genomics of the fungal order Sordariales.</title>
        <authorList>
            <person name="Hensen N."/>
            <person name="Bonometti L."/>
            <person name="Westerberg I."/>
            <person name="Brannstrom I.O."/>
            <person name="Guillou S."/>
            <person name="Cros-Aarteil S."/>
            <person name="Calhoun S."/>
            <person name="Haridas S."/>
            <person name="Kuo A."/>
            <person name="Mondo S."/>
            <person name="Pangilinan J."/>
            <person name="Riley R."/>
            <person name="LaButti K."/>
            <person name="Andreopoulos B."/>
            <person name="Lipzen A."/>
            <person name="Chen C."/>
            <person name="Yan M."/>
            <person name="Daum C."/>
            <person name="Ng V."/>
            <person name="Clum A."/>
            <person name="Steindorff A."/>
            <person name="Ohm R.A."/>
            <person name="Martin F."/>
            <person name="Silar P."/>
            <person name="Natvig D.O."/>
            <person name="Lalanne C."/>
            <person name="Gautier V."/>
            <person name="Ament-Velasquez S.L."/>
            <person name="Kruys A."/>
            <person name="Hutchinson M.I."/>
            <person name="Powell A.J."/>
            <person name="Barry K."/>
            <person name="Miller A.N."/>
            <person name="Grigoriev I.V."/>
            <person name="Debuchy R."/>
            <person name="Gladieux P."/>
            <person name="Hiltunen Thoren M."/>
            <person name="Johannesson H."/>
        </authorList>
    </citation>
    <scope>NUCLEOTIDE SEQUENCE</scope>
    <source>
        <strain evidence="3">CBS 333.67</strain>
    </source>
</reference>
<keyword evidence="4" id="KW-1185">Reference proteome</keyword>
<keyword evidence="1" id="KW-0175">Coiled coil</keyword>
<proteinExistence type="predicted"/>
<dbReference type="EMBL" id="JAUDZG010000006">
    <property type="protein sequence ID" value="KAK3303132.1"/>
    <property type="molecule type" value="Genomic_DNA"/>
</dbReference>
<dbReference type="Proteomes" id="UP001273166">
    <property type="component" value="Unassembled WGS sequence"/>
</dbReference>
<evidence type="ECO:0000256" key="1">
    <source>
        <dbReference type="SAM" id="Coils"/>
    </source>
</evidence>
<feature type="coiled-coil region" evidence="1">
    <location>
        <begin position="9"/>
        <end position="71"/>
    </location>
</feature>
<comment type="caution">
    <text evidence="3">The sequence shown here is derived from an EMBL/GenBank/DDBJ whole genome shotgun (WGS) entry which is preliminary data.</text>
</comment>
<evidence type="ECO:0000256" key="2">
    <source>
        <dbReference type="SAM" id="MobiDB-lite"/>
    </source>
</evidence>